<dbReference type="GO" id="GO:0009425">
    <property type="term" value="C:bacterial-type flagellum basal body"/>
    <property type="evidence" value="ECO:0007669"/>
    <property type="project" value="UniProtKB-SubCell"/>
</dbReference>
<feature type="domain" description="Flagellar basal-body/hook protein C-terminal" evidence="4">
    <location>
        <begin position="210"/>
        <end position="254"/>
    </location>
</feature>
<keyword evidence="6" id="KW-0969">Cilium</keyword>
<dbReference type="OrthoDB" id="9800375at2"/>
<keyword evidence="6" id="KW-0282">Flagellum</keyword>
<feature type="domain" description="Flagellar hook protein FlgE/F/G-like D1" evidence="5">
    <location>
        <begin position="96"/>
        <end position="151"/>
    </location>
</feature>
<dbReference type="GO" id="GO:0071978">
    <property type="term" value="P:bacterial-type flagellum-dependent swarming motility"/>
    <property type="evidence" value="ECO:0007669"/>
    <property type="project" value="TreeGrafter"/>
</dbReference>
<accession>A0A1J0GJN3</accession>
<keyword evidence="6" id="KW-0966">Cell projection</keyword>
<protein>
    <submittedName>
        <fullName evidence="6">Flagellar basal body rod protein FlgG</fullName>
    </submittedName>
</protein>
<dbReference type="Proteomes" id="UP000182569">
    <property type="component" value="Chromosome"/>
</dbReference>
<dbReference type="InterPro" id="IPR037925">
    <property type="entry name" value="FlgE/F/G-like"/>
</dbReference>
<dbReference type="EMBL" id="CP015756">
    <property type="protein sequence ID" value="APC41128.1"/>
    <property type="molecule type" value="Genomic_DNA"/>
</dbReference>
<keyword evidence="7" id="KW-1185">Reference proteome</keyword>
<dbReference type="PANTHER" id="PTHR30435">
    <property type="entry name" value="FLAGELLAR PROTEIN"/>
    <property type="match status" value="1"/>
</dbReference>
<dbReference type="NCBIfam" id="TIGR03506">
    <property type="entry name" value="FlgEFG_subfam"/>
    <property type="match status" value="1"/>
</dbReference>
<dbReference type="PANTHER" id="PTHR30435:SF19">
    <property type="entry name" value="FLAGELLAR BASAL-BODY ROD PROTEIN FLGG"/>
    <property type="match status" value="1"/>
</dbReference>
<dbReference type="KEGG" id="ceu:A7L45_14125"/>
<dbReference type="PROSITE" id="PS00588">
    <property type="entry name" value="FLAGELLA_BB_ROD"/>
    <property type="match status" value="1"/>
</dbReference>
<evidence type="ECO:0000259" key="3">
    <source>
        <dbReference type="Pfam" id="PF00460"/>
    </source>
</evidence>
<dbReference type="InterPro" id="IPR053967">
    <property type="entry name" value="LlgE_F_G-like_D1"/>
</dbReference>
<sequence>MIRALYTAVTGLITGEAKQSTVTNNIANSNTNGYKAENLSIKSFDDVLIQNYDKMVNGKNTKNVIGSLSQGSKVDDVNTDFTQGVLQTTDKSTDFAIEGKGFFTVQSNNGITTKNYYTRTGDFHVDGSGYLVTDSGDKVLGKNSTTNAIEPIFVGDGKIQSDKYGNISVNGKKQYKFDLVDFKDYNSIKKVGDNLYDGANPIQNANVTVRQGSLEKSNVNVTNEMVNMMEIMRNFESNQKVMQAIDTTLGKAVNEVGTVK</sequence>
<evidence type="ECO:0000313" key="7">
    <source>
        <dbReference type="Proteomes" id="UP000182569"/>
    </source>
</evidence>
<dbReference type="Pfam" id="PF22692">
    <property type="entry name" value="LlgE_F_G_D1"/>
    <property type="match status" value="1"/>
</dbReference>
<dbReference type="Pfam" id="PF00460">
    <property type="entry name" value="Flg_bb_rod"/>
    <property type="match status" value="1"/>
</dbReference>
<organism evidence="6 7">
    <name type="scientific">Clostridium estertheticum subsp. estertheticum</name>
    <dbReference type="NCBI Taxonomy" id="1552"/>
    <lineage>
        <taxon>Bacteria</taxon>
        <taxon>Bacillati</taxon>
        <taxon>Bacillota</taxon>
        <taxon>Clostridia</taxon>
        <taxon>Eubacteriales</taxon>
        <taxon>Clostridiaceae</taxon>
        <taxon>Clostridium</taxon>
    </lineage>
</organism>
<evidence type="ECO:0000313" key="6">
    <source>
        <dbReference type="EMBL" id="APC41128.1"/>
    </source>
</evidence>
<feature type="domain" description="Flagellar basal body rod protein N-terminal" evidence="3">
    <location>
        <begin position="5"/>
        <end position="35"/>
    </location>
</feature>
<evidence type="ECO:0000256" key="2">
    <source>
        <dbReference type="RuleBase" id="RU362116"/>
    </source>
</evidence>
<gene>
    <name evidence="6" type="primary">flgG</name>
    <name evidence="6" type="ORF">A7L45_14125</name>
</gene>
<proteinExistence type="inferred from homology"/>
<dbReference type="SUPFAM" id="SSF117143">
    <property type="entry name" value="Flagellar hook protein flgE"/>
    <property type="match status" value="1"/>
</dbReference>
<reference evidence="7" key="1">
    <citation type="journal article" date="2016" name="Front. Microbiol.">
        <title>Complete Genome Sequence of Clostridium estertheticum DSM 8809, a Microbe Identified in Spoiled Vacuum Packed Beef.</title>
        <authorList>
            <person name="Yu Z."/>
            <person name="Gunn L."/>
            <person name="Brennan E."/>
            <person name="Reid R."/>
            <person name="Wall P.G."/>
            <person name="Gaora O.P."/>
            <person name="Hurley D."/>
            <person name="Bolton D."/>
            <person name="Fanning S."/>
        </authorList>
    </citation>
    <scope>NUCLEOTIDE SEQUENCE [LARGE SCALE GENOMIC DNA]</scope>
    <source>
        <strain evidence="7">DSM 8809</strain>
    </source>
</reference>
<evidence type="ECO:0000259" key="4">
    <source>
        <dbReference type="Pfam" id="PF06429"/>
    </source>
</evidence>
<dbReference type="RefSeq" id="WP_071613422.1">
    <property type="nucleotide sequence ID" value="NZ_CP015756.1"/>
</dbReference>
<dbReference type="Pfam" id="PF06429">
    <property type="entry name" value="Flg_bbr_C"/>
    <property type="match status" value="1"/>
</dbReference>
<dbReference type="InterPro" id="IPR019776">
    <property type="entry name" value="Flagellar_basal_body_rod_CS"/>
</dbReference>
<comment type="subcellular location">
    <subcellularLocation>
        <location evidence="2">Bacterial flagellum basal body</location>
    </subcellularLocation>
</comment>
<comment type="similarity">
    <text evidence="1 2">Belongs to the flagella basal body rod proteins family.</text>
</comment>
<dbReference type="InterPro" id="IPR010930">
    <property type="entry name" value="Flg_bb/hook_C_dom"/>
</dbReference>
<keyword evidence="2" id="KW-0975">Bacterial flagellum</keyword>
<dbReference type="InterPro" id="IPR001444">
    <property type="entry name" value="Flag_bb_rod_N"/>
</dbReference>
<dbReference type="AlphaFoldDB" id="A0A1J0GJN3"/>
<evidence type="ECO:0000256" key="1">
    <source>
        <dbReference type="ARBA" id="ARBA00009677"/>
    </source>
</evidence>
<dbReference type="STRING" id="1552.A7L45_14125"/>
<name>A0A1J0GJN3_9CLOT</name>
<dbReference type="InterPro" id="IPR020013">
    <property type="entry name" value="Flagellar_FlgE/F/G"/>
</dbReference>
<evidence type="ECO:0000259" key="5">
    <source>
        <dbReference type="Pfam" id="PF22692"/>
    </source>
</evidence>